<evidence type="ECO:0000256" key="2">
    <source>
        <dbReference type="ARBA" id="ARBA00004613"/>
    </source>
</evidence>
<keyword evidence="11" id="KW-1185">Reference proteome</keyword>
<dbReference type="EMBL" id="CAJNRD030001122">
    <property type="protein sequence ID" value="CAG5099570.1"/>
    <property type="molecule type" value="Genomic_DNA"/>
</dbReference>
<gene>
    <name evidence="10" type="ORF">HICCMSTLAB_LOCUS9125</name>
</gene>
<feature type="domain" description="Lipase" evidence="9">
    <location>
        <begin position="164"/>
        <end position="249"/>
    </location>
</feature>
<dbReference type="SUPFAM" id="SSF53474">
    <property type="entry name" value="alpha/beta-Hydrolases"/>
    <property type="match status" value="1"/>
</dbReference>
<dbReference type="PANTHER" id="PTHR11610:SF173">
    <property type="entry name" value="LIPASE DOMAIN-CONTAINING PROTEIN-RELATED"/>
    <property type="match status" value="1"/>
</dbReference>
<feature type="non-terminal residue" evidence="10">
    <location>
        <position position="301"/>
    </location>
</feature>
<evidence type="ECO:0000256" key="8">
    <source>
        <dbReference type="RuleBase" id="RU004262"/>
    </source>
</evidence>
<dbReference type="PANTHER" id="PTHR11610">
    <property type="entry name" value="LIPASE"/>
    <property type="match status" value="1"/>
</dbReference>
<comment type="similarity">
    <text evidence="3 8">Belongs to the AB hydrolase superfamily. Lipase family.</text>
</comment>
<dbReference type="InterPro" id="IPR013818">
    <property type="entry name" value="Lipase"/>
</dbReference>
<dbReference type="Pfam" id="PF00151">
    <property type="entry name" value="Lipase"/>
    <property type="match status" value="2"/>
</dbReference>
<comment type="catalytic activity">
    <reaction evidence="1">
        <text>a 1,2-diacyl-sn-glycero-3-phosphocholine + H2O = a 2-acyl-sn-glycero-3-phosphocholine + a fatty acid + H(+)</text>
        <dbReference type="Rhea" id="RHEA:18689"/>
        <dbReference type="ChEBI" id="CHEBI:15377"/>
        <dbReference type="ChEBI" id="CHEBI:15378"/>
        <dbReference type="ChEBI" id="CHEBI:28868"/>
        <dbReference type="ChEBI" id="CHEBI:57643"/>
        <dbReference type="ChEBI" id="CHEBI:57875"/>
        <dbReference type="EC" id="3.1.1.32"/>
    </reaction>
</comment>
<sequence>MKPSISSFDSAEIKSFPIYEPENIYRNVDAAKPSVMFLHSYNESPFNITIRAVIGAYLERGTDNVLLLDWTDLASRPYWPLLPKLKDISRFIKNFYITQNLLSRSIFDIFTNNNVDSQLQIIKEENDKITAGIKIKIYTGYNLELATTTDIPINEPEIIYHYIDNTKPLVIIIANTLDRLIKLGLDLDTFHLIGHSMGAQMAGFVGKYSKYTLPRITGLDPAGPGFYFTTAEHINDKSAKFVDILHTDGGFYGALENTDLCNHWRSWRIYAESIKDPYAFPAVKCPSYRDYSEGNCKNNDV</sequence>
<dbReference type="GO" id="GO:0016042">
    <property type="term" value="P:lipid catabolic process"/>
    <property type="evidence" value="ECO:0007669"/>
    <property type="project" value="TreeGrafter"/>
</dbReference>
<keyword evidence="7" id="KW-1015">Disulfide bond</keyword>
<dbReference type="Proteomes" id="UP000786811">
    <property type="component" value="Unassembled WGS sequence"/>
</dbReference>
<keyword evidence="5" id="KW-0964">Secreted</keyword>
<evidence type="ECO:0000256" key="6">
    <source>
        <dbReference type="ARBA" id="ARBA00022801"/>
    </source>
</evidence>
<name>A0A8J2HIR7_COTCN</name>
<comment type="caution">
    <text evidence="10">The sequence shown here is derived from an EMBL/GenBank/DDBJ whole genome shotgun (WGS) entry which is preliminary data.</text>
</comment>
<evidence type="ECO:0000256" key="5">
    <source>
        <dbReference type="ARBA" id="ARBA00022525"/>
    </source>
</evidence>
<evidence type="ECO:0000313" key="11">
    <source>
        <dbReference type="Proteomes" id="UP000786811"/>
    </source>
</evidence>
<evidence type="ECO:0000256" key="7">
    <source>
        <dbReference type="ARBA" id="ARBA00023157"/>
    </source>
</evidence>
<keyword evidence="6" id="KW-0378">Hydrolase</keyword>
<dbReference type="GO" id="GO:0008970">
    <property type="term" value="F:phospholipase A1 activity"/>
    <property type="evidence" value="ECO:0007669"/>
    <property type="project" value="UniProtKB-EC"/>
</dbReference>
<evidence type="ECO:0000256" key="1">
    <source>
        <dbReference type="ARBA" id="ARBA00000111"/>
    </source>
</evidence>
<protein>
    <recommendedName>
        <fullName evidence="4">phospholipase A1</fullName>
        <ecNumber evidence="4">3.1.1.32</ecNumber>
    </recommendedName>
</protein>
<comment type="subcellular location">
    <subcellularLocation>
        <location evidence="2">Secreted</location>
    </subcellularLocation>
</comment>
<evidence type="ECO:0000256" key="3">
    <source>
        <dbReference type="ARBA" id="ARBA00010701"/>
    </source>
</evidence>
<evidence type="ECO:0000256" key="4">
    <source>
        <dbReference type="ARBA" id="ARBA00013179"/>
    </source>
</evidence>
<dbReference type="InterPro" id="IPR029058">
    <property type="entry name" value="AB_hydrolase_fold"/>
</dbReference>
<proteinExistence type="inferred from homology"/>
<dbReference type="AlphaFoldDB" id="A0A8J2HIR7"/>
<dbReference type="OrthoDB" id="199913at2759"/>
<reference evidence="10" key="1">
    <citation type="submission" date="2021-04" db="EMBL/GenBank/DDBJ databases">
        <authorList>
            <person name="Chebbi M.A.C M."/>
        </authorList>
    </citation>
    <scope>NUCLEOTIDE SEQUENCE</scope>
</reference>
<accession>A0A8J2HIR7</accession>
<dbReference type="InterPro" id="IPR000734">
    <property type="entry name" value="TAG_lipase"/>
</dbReference>
<evidence type="ECO:0000259" key="9">
    <source>
        <dbReference type="Pfam" id="PF00151"/>
    </source>
</evidence>
<dbReference type="GO" id="GO:0017171">
    <property type="term" value="F:serine hydrolase activity"/>
    <property type="evidence" value="ECO:0007669"/>
    <property type="project" value="TreeGrafter"/>
</dbReference>
<dbReference type="EC" id="3.1.1.32" evidence="4"/>
<feature type="domain" description="Lipase" evidence="9">
    <location>
        <begin position="259"/>
        <end position="297"/>
    </location>
</feature>
<organism evidence="10 11">
    <name type="scientific">Cotesia congregata</name>
    <name type="common">Parasitoid wasp</name>
    <name type="synonym">Apanteles congregatus</name>
    <dbReference type="NCBI Taxonomy" id="51543"/>
    <lineage>
        <taxon>Eukaryota</taxon>
        <taxon>Metazoa</taxon>
        <taxon>Ecdysozoa</taxon>
        <taxon>Arthropoda</taxon>
        <taxon>Hexapoda</taxon>
        <taxon>Insecta</taxon>
        <taxon>Pterygota</taxon>
        <taxon>Neoptera</taxon>
        <taxon>Endopterygota</taxon>
        <taxon>Hymenoptera</taxon>
        <taxon>Apocrita</taxon>
        <taxon>Ichneumonoidea</taxon>
        <taxon>Braconidae</taxon>
        <taxon>Microgastrinae</taxon>
        <taxon>Cotesia</taxon>
    </lineage>
</organism>
<evidence type="ECO:0000313" key="10">
    <source>
        <dbReference type="EMBL" id="CAG5099570.1"/>
    </source>
</evidence>
<dbReference type="GO" id="GO:0005615">
    <property type="term" value="C:extracellular space"/>
    <property type="evidence" value="ECO:0007669"/>
    <property type="project" value="TreeGrafter"/>
</dbReference>
<dbReference type="Gene3D" id="3.40.50.1820">
    <property type="entry name" value="alpha/beta hydrolase"/>
    <property type="match status" value="3"/>
</dbReference>